<dbReference type="Proteomes" id="UP000278807">
    <property type="component" value="Unassembled WGS sequence"/>
</dbReference>
<evidence type="ECO:0000259" key="8">
    <source>
        <dbReference type="PROSITE" id="PS50157"/>
    </source>
</evidence>
<dbReference type="FunFam" id="3.30.160.60:FF:001963">
    <property type="entry name" value="Replication initiator 1"/>
    <property type="match status" value="1"/>
</dbReference>
<evidence type="ECO:0000313" key="11">
    <source>
        <dbReference type="WBParaSite" id="HNAJ_0000397901-mRNA-1"/>
    </source>
</evidence>
<name>A0A0R3TA90_RODNA</name>
<keyword evidence="5" id="KW-0862">Zinc</keyword>
<dbReference type="SUPFAM" id="SSF57667">
    <property type="entry name" value="beta-beta-alpha zinc fingers"/>
    <property type="match status" value="2"/>
</dbReference>
<dbReference type="InterPro" id="IPR056436">
    <property type="entry name" value="Znf-C2H2_ZIC1-5/GLI1-3-like"/>
</dbReference>
<sequence length="140" mass="16248">MLNEPVIHFFVIILAPLNNSNTNMGTNLPTNRYLSNEVIENITELGKEASNEDKLLFCDVCKKTFRWMSHLDAHKRRHSCIKSFECEACGKQFISKYELTVHMRSHTGEKPYKCSECKKGFADKSNLNRHVRVHTGERPY</sequence>
<evidence type="ECO:0000313" key="10">
    <source>
        <dbReference type="Proteomes" id="UP000278807"/>
    </source>
</evidence>
<evidence type="ECO:0000256" key="3">
    <source>
        <dbReference type="ARBA" id="ARBA00022737"/>
    </source>
</evidence>
<proteinExistence type="predicted"/>
<evidence type="ECO:0000256" key="1">
    <source>
        <dbReference type="ARBA" id="ARBA00004123"/>
    </source>
</evidence>
<dbReference type="OrthoDB" id="3437960at2759"/>
<dbReference type="WBParaSite" id="HNAJ_0000397901-mRNA-1">
    <property type="protein sequence ID" value="HNAJ_0000397901-mRNA-1"/>
    <property type="gene ID" value="HNAJ_0000397901"/>
</dbReference>
<dbReference type="InterPro" id="IPR013087">
    <property type="entry name" value="Znf_C2H2_type"/>
</dbReference>
<evidence type="ECO:0000256" key="4">
    <source>
        <dbReference type="ARBA" id="ARBA00022771"/>
    </source>
</evidence>
<dbReference type="GO" id="GO:0005634">
    <property type="term" value="C:nucleus"/>
    <property type="evidence" value="ECO:0007669"/>
    <property type="project" value="UniProtKB-SubCell"/>
</dbReference>
<feature type="domain" description="C2H2-type" evidence="8">
    <location>
        <begin position="112"/>
        <end position="139"/>
    </location>
</feature>
<feature type="domain" description="C2H2-type" evidence="8">
    <location>
        <begin position="84"/>
        <end position="111"/>
    </location>
</feature>
<comment type="subcellular location">
    <subcellularLocation>
        <location evidence="1">Nucleus</location>
    </subcellularLocation>
</comment>
<dbReference type="PANTHER" id="PTHR16515:SF49">
    <property type="entry name" value="GASTRULA ZINC FINGER PROTEIN XLCGF49.1-LIKE-RELATED"/>
    <property type="match status" value="1"/>
</dbReference>
<keyword evidence="2" id="KW-0479">Metal-binding</keyword>
<dbReference type="Pfam" id="PF00096">
    <property type="entry name" value="zf-C2H2"/>
    <property type="match status" value="1"/>
</dbReference>
<dbReference type="Pfam" id="PF23561">
    <property type="entry name" value="zf-C2H2_15"/>
    <property type="match status" value="1"/>
</dbReference>
<evidence type="ECO:0000256" key="7">
    <source>
        <dbReference type="PROSITE-ProRule" id="PRU00042"/>
    </source>
</evidence>
<dbReference type="FunFam" id="3.30.160.60:FF:002343">
    <property type="entry name" value="Zinc finger protein 33A"/>
    <property type="match status" value="1"/>
</dbReference>
<feature type="domain" description="C2H2-type" evidence="8">
    <location>
        <begin position="56"/>
        <end position="83"/>
    </location>
</feature>
<dbReference type="GO" id="GO:0008270">
    <property type="term" value="F:zinc ion binding"/>
    <property type="evidence" value="ECO:0007669"/>
    <property type="project" value="UniProtKB-KW"/>
</dbReference>
<evidence type="ECO:0000256" key="5">
    <source>
        <dbReference type="ARBA" id="ARBA00022833"/>
    </source>
</evidence>
<reference evidence="11" key="1">
    <citation type="submission" date="2017-02" db="UniProtKB">
        <authorList>
            <consortium name="WormBaseParasite"/>
        </authorList>
    </citation>
    <scope>IDENTIFICATION</scope>
</reference>
<evidence type="ECO:0000256" key="2">
    <source>
        <dbReference type="ARBA" id="ARBA00022723"/>
    </source>
</evidence>
<dbReference type="PROSITE" id="PS50157">
    <property type="entry name" value="ZINC_FINGER_C2H2_2"/>
    <property type="match status" value="3"/>
</dbReference>
<dbReference type="InterPro" id="IPR036236">
    <property type="entry name" value="Znf_C2H2_sf"/>
</dbReference>
<evidence type="ECO:0000256" key="6">
    <source>
        <dbReference type="ARBA" id="ARBA00023242"/>
    </source>
</evidence>
<dbReference type="GO" id="GO:0010468">
    <property type="term" value="P:regulation of gene expression"/>
    <property type="evidence" value="ECO:0007669"/>
    <property type="project" value="TreeGrafter"/>
</dbReference>
<dbReference type="EMBL" id="UZAE01002540">
    <property type="protein sequence ID" value="VDN99836.1"/>
    <property type="molecule type" value="Genomic_DNA"/>
</dbReference>
<dbReference type="Pfam" id="PF12874">
    <property type="entry name" value="zf-met"/>
    <property type="match status" value="1"/>
</dbReference>
<keyword evidence="4 7" id="KW-0863">Zinc-finger</keyword>
<protein>
    <submittedName>
        <fullName evidence="11">Protein krueppel</fullName>
    </submittedName>
</protein>
<gene>
    <name evidence="9" type="ORF">HNAJ_LOCUS3977</name>
</gene>
<dbReference type="AlphaFoldDB" id="A0A0R3TA90"/>
<dbReference type="PANTHER" id="PTHR16515">
    <property type="entry name" value="PR DOMAIN ZINC FINGER PROTEIN"/>
    <property type="match status" value="1"/>
</dbReference>
<accession>A0A0R3TA90</accession>
<dbReference type="SMART" id="SM00355">
    <property type="entry name" value="ZnF_C2H2"/>
    <property type="match status" value="3"/>
</dbReference>
<keyword evidence="3" id="KW-0677">Repeat</keyword>
<dbReference type="PROSITE" id="PS00028">
    <property type="entry name" value="ZINC_FINGER_C2H2_1"/>
    <property type="match status" value="3"/>
</dbReference>
<keyword evidence="10" id="KW-1185">Reference proteome</keyword>
<dbReference type="STRING" id="102285.A0A0R3TA90"/>
<reference evidence="9 10" key="2">
    <citation type="submission" date="2018-11" db="EMBL/GenBank/DDBJ databases">
        <authorList>
            <consortium name="Pathogen Informatics"/>
        </authorList>
    </citation>
    <scope>NUCLEOTIDE SEQUENCE [LARGE SCALE GENOMIC DNA]</scope>
</reference>
<dbReference type="InterPro" id="IPR050331">
    <property type="entry name" value="Zinc_finger"/>
</dbReference>
<dbReference type="Gene3D" id="3.30.160.60">
    <property type="entry name" value="Classic Zinc Finger"/>
    <property type="match status" value="3"/>
</dbReference>
<evidence type="ECO:0000313" key="9">
    <source>
        <dbReference type="EMBL" id="VDN99836.1"/>
    </source>
</evidence>
<keyword evidence="6" id="KW-0539">Nucleus</keyword>
<organism evidence="11">
    <name type="scientific">Rodentolepis nana</name>
    <name type="common">Dwarf tapeworm</name>
    <name type="synonym">Hymenolepis nana</name>
    <dbReference type="NCBI Taxonomy" id="102285"/>
    <lineage>
        <taxon>Eukaryota</taxon>
        <taxon>Metazoa</taxon>
        <taxon>Spiralia</taxon>
        <taxon>Lophotrochozoa</taxon>
        <taxon>Platyhelminthes</taxon>
        <taxon>Cestoda</taxon>
        <taxon>Eucestoda</taxon>
        <taxon>Cyclophyllidea</taxon>
        <taxon>Hymenolepididae</taxon>
        <taxon>Rodentolepis</taxon>
    </lineage>
</organism>